<dbReference type="PANTHER" id="PTHR11085:SF10">
    <property type="entry name" value="NAD-DEPENDENT PROTEIN DEACYLASE SIRTUIN-5, MITOCHONDRIAL-RELATED"/>
    <property type="match status" value="1"/>
</dbReference>
<evidence type="ECO:0000256" key="1">
    <source>
        <dbReference type="ARBA" id="ARBA00004173"/>
    </source>
</evidence>
<dbReference type="SUPFAM" id="SSF52467">
    <property type="entry name" value="DHS-like NAD/FAD-binding domain"/>
    <property type="match status" value="1"/>
</dbReference>
<comment type="similarity">
    <text evidence="2">Belongs to the sirtuin family. Class I subfamily.</text>
</comment>
<dbReference type="InterPro" id="IPR050134">
    <property type="entry name" value="NAD-dep_sirtuin_deacylases"/>
</dbReference>
<dbReference type="PANTHER" id="PTHR11085">
    <property type="entry name" value="NAD-DEPENDENT PROTEIN DEACYLASE SIRTUIN-5, MITOCHONDRIAL-RELATED"/>
    <property type="match status" value="1"/>
</dbReference>
<comment type="subcellular location">
    <subcellularLocation>
        <location evidence="1">Mitochondrion</location>
    </subcellularLocation>
</comment>
<proteinExistence type="inferred from homology"/>
<reference evidence="7" key="1">
    <citation type="submission" date="2023-03" db="EMBL/GenBank/DDBJ databases">
        <title>Mating type loci evolution in Malassezia.</title>
        <authorList>
            <person name="Coelho M.A."/>
        </authorList>
    </citation>
    <scope>NUCLEOTIDE SEQUENCE</scope>
    <source>
        <strain evidence="7">CBS 11721</strain>
    </source>
</reference>
<dbReference type="EMBL" id="CP119881">
    <property type="protein sequence ID" value="WFD36536.1"/>
    <property type="molecule type" value="Genomic_DNA"/>
</dbReference>
<dbReference type="GO" id="GO:0070403">
    <property type="term" value="F:NAD+ binding"/>
    <property type="evidence" value="ECO:0007669"/>
    <property type="project" value="InterPro"/>
</dbReference>
<dbReference type="InterPro" id="IPR029035">
    <property type="entry name" value="DHS-like_NAD/FAD-binding_dom"/>
</dbReference>
<keyword evidence="3" id="KW-0808">Transferase</keyword>
<dbReference type="PROSITE" id="PS50305">
    <property type="entry name" value="SIRTUIN"/>
    <property type="match status" value="1"/>
</dbReference>
<accession>A0AAF0EYE9</accession>
<evidence type="ECO:0000313" key="7">
    <source>
        <dbReference type="EMBL" id="WFD36536.1"/>
    </source>
</evidence>
<dbReference type="InterPro" id="IPR026591">
    <property type="entry name" value="Sirtuin_cat_small_dom_sf"/>
</dbReference>
<dbReference type="Gene3D" id="3.30.1600.10">
    <property type="entry name" value="SIR2/SIRT2 'Small Domain"/>
    <property type="match status" value="1"/>
</dbReference>
<name>A0AAF0EYE9_9BASI</name>
<dbReference type="GO" id="GO:0017136">
    <property type="term" value="F:histone deacetylase activity, NAD-dependent"/>
    <property type="evidence" value="ECO:0007669"/>
    <property type="project" value="TreeGrafter"/>
</dbReference>
<gene>
    <name evidence="7" type="ORF">MCUN1_003419</name>
</gene>
<evidence type="ECO:0000256" key="3">
    <source>
        <dbReference type="ARBA" id="ARBA00022679"/>
    </source>
</evidence>
<keyword evidence="8" id="KW-1185">Reference proteome</keyword>
<keyword evidence="4" id="KW-0520">NAD</keyword>
<evidence type="ECO:0000313" key="8">
    <source>
        <dbReference type="Proteomes" id="UP001219933"/>
    </source>
</evidence>
<dbReference type="GO" id="GO:0005739">
    <property type="term" value="C:mitochondrion"/>
    <property type="evidence" value="ECO:0007669"/>
    <property type="project" value="UniProtKB-SubCell"/>
</dbReference>
<evidence type="ECO:0000259" key="6">
    <source>
        <dbReference type="PROSITE" id="PS50305"/>
    </source>
</evidence>
<organism evidence="7 8">
    <name type="scientific">Malassezia cuniculi</name>
    <dbReference type="NCBI Taxonomy" id="948313"/>
    <lineage>
        <taxon>Eukaryota</taxon>
        <taxon>Fungi</taxon>
        <taxon>Dikarya</taxon>
        <taxon>Basidiomycota</taxon>
        <taxon>Ustilaginomycotina</taxon>
        <taxon>Malasseziomycetes</taxon>
        <taxon>Malasseziales</taxon>
        <taxon>Malasseziaceae</taxon>
        <taxon>Malassezia</taxon>
    </lineage>
</organism>
<feature type="domain" description="Deacetylase sirtuin-type" evidence="6">
    <location>
        <begin position="18"/>
        <end position="302"/>
    </location>
</feature>
<comment type="caution">
    <text evidence="5">Lacks conserved residue(s) required for the propagation of feature annotation.</text>
</comment>
<evidence type="ECO:0000256" key="4">
    <source>
        <dbReference type="ARBA" id="ARBA00023027"/>
    </source>
</evidence>
<dbReference type="AlphaFoldDB" id="A0AAF0EYE9"/>
<sequence>MKFSIASLPTGAILAPSTTDVARSAAIVAEILRSKRTTMLTGAGVSVASGLASYRGKDGLYTNPAYSPIFFHEFVRGGEQGVLARKRYWARSFKGYPALQHAKPNLAHEASATLLAKGNVLHIITQNVDRLHHLATGRSSDHPHITEIHGALAKVMCVTRGDGVKDKWTADYIYDDTAVHAPHGCGAVLHRDVLQARFEQLNPHFLGDIDTRANPDGDAELHNVDYSTFGVPECPSCGGILKPAVVFFGENVAKPVRDQAEKAIDDAEALLVVGTSLATQSAMRLVRRALGASKPVVLLNQA</sequence>
<dbReference type="Pfam" id="PF02146">
    <property type="entry name" value="SIR2"/>
    <property type="match status" value="1"/>
</dbReference>
<dbReference type="Gene3D" id="3.40.50.1220">
    <property type="entry name" value="TPP-binding domain"/>
    <property type="match status" value="1"/>
</dbReference>
<evidence type="ECO:0000256" key="2">
    <source>
        <dbReference type="ARBA" id="ARBA00006924"/>
    </source>
</evidence>
<protein>
    <recommendedName>
        <fullName evidence="6">Deacetylase sirtuin-type domain-containing protein</fullName>
    </recommendedName>
</protein>
<dbReference type="Proteomes" id="UP001219933">
    <property type="component" value="Chromosome 5"/>
</dbReference>
<evidence type="ECO:0000256" key="5">
    <source>
        <dbReference type="PROSITE-ProRule" id="PRU00236"/>
    </source>
</evidence>
<dbReference type="InterPro" id="IPR026590">
    <property type="entry name" value="Ssirtuin_cat_dom"/>
</dbReference>
<dbReference type="InterPro" id="IPR003000">
    <property type="entry name" value="Sirtuin"/>
</dbReference>